<protein>
    <submittedName>
        <fullName evidence="2">Uncharacterized protein</fullName>
    </submittedName>
</protein>
<feature type="non-terminal residue" evidence="2">
    <location>
        <position position="1"/>
    </location>
</feature>
<accession>A0A7R8WPA9</accession>
<sequence>MTDAFGSSSTMAQSPSAVPIDPDSLLLKASLTALDDINAETWPIFVDLVKQLR</sequence>
<dbReference type="EMBL" id="OB668276">
    <property type="protein sequence ID" value="CAD7234293.1"/>
    <property type="molecule type" value="Genomic_DNA"/>
</dbReference>
<organism evidence="2">
    <name type="scientific">Cyprideis torosa</name>
    <dbReference type="NCBI Taxonomy" id="163714"/>
    <lineage>
        <taxon>Eukaryota</taxon>
        <taxon>Metazoa</taxon>
        <taxon>Ecdysozoa</taxon>
        <taxon>Arthropoda</taxon>
        <taxon>Crustacea</taxon>
        <taxon>Oligostraca</taxon>
        <taxon>Ostracoda</taxon>
        <taxon>Podocopa</taxon>
        <taxon>Podocopida</taxon>
        <taxon>Cytherocopina</taxon>
        <taxon>Cytheroidea</taxon>
        <taxon>Cytherideidae</taxon>
        <taxon>Cyprideis</taxon>
    </lineage>
</organism>
<feature type="region of interest" description="Disordered" evidence="1">
    <location>
        <begin position="1"/>
        <end position="20"/>
    </location>
</feature>
<reference evidence="2" key="1">
    <citation type="submission" date="2020-11" db="EMBL/GenBank/DDBJ databases">
        <authorList>
            <person name="Tran Van P."/>
        </authorList>
    </citation>
    <scope>NUCLEOTIDE SEQUENCE</scope>
</reference>
<proteinExistence type="predicted"/>
<name>A0A7R8WPA9_9CRUS</name>
<feature type="compositionally biased region" description="Polar residues" evidence="1">
    <location>
        <begin position="1"/>
        <end position="16"/>
    </location>
</feature>
<evidence type="ECO:0000313" key="2">
    <source>
        <dbReference type="EMBL" id="CAD7234293.1"/>
    </source>
</evidence>
<evidence type="ECO:0000256" key="1">
    <source>
        <dbReference type="SAM" id="MobiDB-lite"/>
    </source>
</evidence>
<dbReference type="AlphaFoldDB" id="A0A7R8WPA9"/>
<gene>
    <name evidence="2" type="ORF">CTOB1V02_LOCUS12109</name>
</gene>